<dbReference type="AlphaFoldDB" id="A0A8X8Z1V8"/>
<reference evidence="1" key="1">
    <citation type="submission" date="2018-01" db="EMBL/GenBank/DDBJ databases">
        <authorList>
            <person name="Mao J.F."/>
        </authorList>
    </citation>
    <scope>NUCLEOTIDE SEQUENCE</scope>
    <source>
        <strain evidence="1">Huo1</strain>
        <tissue evidence="1">Leaf</tissue>
    </source>
</reference>
<gene>
    <name evidence="1" type="ORF">SASPL_150277</name>
</gene>
<dbReference type="InterPro" id="IPR050796">
    <property type="entry name" value="SCF_F-box_component"/>
</dbReference>
<dbReference type="EMBL" id="PNBA02000020">
    <property type="protein sequence ID" value="KAG6388841.1"/>
    <property type="molecule type" value="Genomic_DNA"/>
</dbReference>
<protein>
    <submittedName>
        <fullName evidence="1">Uncharacterized protein</fullName>
    </submittedName>
</protein>
<accession>A0A8X8Z1V8</accession>
<comment type="caution">
    <text evidence="1">The sequence shown here is derived from an EMBL/GenBank/DDBJ whole genome shotgun (WGS) entry which is preliminary data.</text>
</comment>
<dbReference type="PANTHER" id="PTHR31672:SF11">
    <property type="entry name" value="F-BOX PROTEIN CPR1-LIKE ISOFORM X2"/>
    <property type="match status" value="1"/>
</dbReference>
<evidence type="ECO:0000313" key="2">
    <source>
        <dbReference type="Proteomes" id="UP000298416"/>
    </source>
</evidence>
<proteinExistence type="predicted"/>
<dbReference type="PANTHER" id="PTHR31672">
    <property type="entry name" value="BNACNNG10540D PROTEIN"/>
    <property type="match status" value="1"/>
</dbReference>
<organism evidence="1">
    <name type="scientific">Salvia splendens</name>
    <name type="common">Scarlet sage</name>
    <dbReference type="NCBI Taxonomy" id="180675"/>
    <lineage>
        <taxon>Eukaryota</taxon>
        <taxon>Viridiplantae</taxon>
        <taxon>Streptophyta</taxon>
        <taxon>Embryophyta</taxon>
        <taxon>Tracheophyta</taxon>
        <taxon>Spermatophyta</taxon>
        <taxon>Magnoliopsida</taxon>
        <taxon>eudicotyledons</taxon>
        <taxon>Gunneridae</taxon>
        <taxon>Pentapetalae</taxon>
        <taxon>asterids</taxon>
        <taxon>lamiids</taxon>
        <taxon>Lamiales</taxon>
        <taxon>Lamiaceae</taxon>
        <taxon>Nepetoideae</taxon>
        <taxon>Mentheae</taxon>
        <taxon>Salviinae</taxon>
        <taxon>Salvia</taxon>
        <taxon>Salvia subgen. Calosphace</taxon>
        <taxon>core Calosphace</taxon>
    </lineage>
</organism>
<sequence>MLTRGAGRLPRPRLRGATWREALARKQSRLVAEFLWRNSSSKQADARGETASRDTNKEFVCKQWFGLINSSIFVSSHAEKSETVLISQQMAFWPRGCAGKPKAYFHFLSLDGLRSSFVESSVDDLVSVRASYDGVILGFNSRRKRLVLMNPITGKYVDLPLGVSCHHLCESFSIAFCSEAKTYKVVHLFREVLGGVGCEILSVETREWRSIEEPLELVRIRQNLVSFVTKQLPVKRAWGDRLVEIAGGSWICEPCRG</sequence>
<reference evidence="1" key="2">
    <citation type="submission" date="2020-08" db="EMBL/GenBank/DDBJ databases">
        <title>Plant Genome Project.</title>
        <authorList>
            <person name="Zhang R.-G."/>
        </authorList>
    </citation>
    <scope>NUCLEOTIDE SEQUENCE</scope>
    <source>
        <strain evidence="1">Huo1</strain>
        <tissue evidence="1">Leaf</tissue>
    </source>
</reference>
<evidence type="ECO:0000313" key="1">
    <source>
        <dbReference type="EMBL" id="KAG6388841.1"/>
    </source>
</evidence>
<dbReference type="Proteomes" id="UP000298416">
    <property type="component" value="Unassembled WGS sequence"/>
</dbReference>
<keyword evidence="2" id="KW-1185">Reference proteome</keyword>
<name>A0A8X8Z1V8_SALSN</name>